<keyword evidence="5 7" id="KW-0067">ATP-binding</keyword>
<feature type="compositionally biased region" description="Polar residues" evidence="9">
    <location>
        <begin position="41"/>
        <end position="50"/>
    </location>
</feature>
<feature type="short sequence motif" description="Q motif" evidence="8">
    <location>
        <begin position="113"/>
        <end position="141"/>
    </location>
</feature>
<keyword evidence="4 7" id="KW-0347">Helicase</keyword>
<comment type="subunit">
    <text evidence="7">Component of the RNA degradosome, which is a multiprotein complex involved in RNA processing and mRNA degradation.</text>
</comment>
<dbReference type="AlphaFoldDB" id="A0A9E5MLE3"/>
<feature type="compositionally biased region" description="Polar residues" evidence="9">
    <location>
        <begin position="17"/>
        <end position="27"/>
    </location>
</feature>
<dbReference type="NCBIfam" id="NF002340">
    <property type="entry name" value="PRK01297.1"/>
    <property type="match status" value="1"/>
</dbReference>
<evidence type="ECO:0000313" key="13">
    <source>
        <dbReference type="EMBL" id="NHO64343.1"/>
    </source>
</evidence>
<evidence type="ECO:0000256" key="9">
    <source>
        <dbReference type="SAM" id="MobiDB-lite"/>
    </source>
</evidence>
<dbReference type="Pfam" id="PF00270">
    <property type="entry name" value="DEAD"/>
    <property type="match status" value="1"/>
</dbReference>
<keyword evidence="3 7" id="KW-0378">Hydrolase</keyword>
<evidence type="ECO:0000256" key="6">
    <source>
        <dbReference type="ARBA" id="ARBA00022884"/>
    </source>
</evidence>
<dbReference type="PROSITE" id="PS00039">
    <property type="entry name" value="DEAD_ATP_HELICASE"/>
    <property type="match status" value="1"/>
</dbReference>
<dbReference type="CDD" id="cd00268">
    <property type="entry name" value="DEADc"/>
    <property type="match status" value="1"/>
</dbReference>
<dbReference type="GO" id="GO:0006401">
    <property type="term" value="P:RNA catabolic process"/>
    <property type="evidence" value="ECO:0007669"/>
    <property type="project" value="UniProtKB-UniRule"/>
</dbReference>
<dbReference type="Proteomes" id="UP000787472">
    <property type="component" value="Unassembled WGS sequence"/>
</dbReference>
<name>A0A9E5MLE3_9GAMM</name>
<evidence type="ECO:0000256" key="1">
    <source>
        <dbReference type="ARBA" id="ARBA00022490"/>
    </source>
</evidence>
<feature type="domain" description="DEAD-box RNA helicase Q" evidence="12">
    <location>
        <begin position="113"/>
        <end position="141"/>
    </location>
</feature>
<dbReference type="EC" id="3.6.4.13" evidence="7"/>
<protein>
    <recommendedName>
        <fullName evidence="7">ATP-dependent RNA helicase RhlB</fullName>
        <ecNumber evidence="7">3.6.4.13</ecNumber>
    </recommendedName>
</protein>
<evidence type="ECO:0000256" key="8">
    <source>
        <dbReference type="PROSITE-ProRule" id="PRU00552"/>
    </source>
</evidence>
<comment type="subcellular location">
    <subcellularLocation>
        <location evidence="7">Cytoplasm</location>
    </subcellularLocation>
</comment>
<evidence type="ECO:0000313" key="14">
    <source>
        <dbReference type="Proteomes" id="UP000787472"/>
    </source>
</evidence>
<dbReference type="InterPro" id="IPR050079">
    <property type="entry name" value="DEAD_box_RNA_helicase"/>
</dbReference>
<feature type="region of interest" description="Disordered" evidence="9">
    <location>
        <begin position="1"/>
        <end position="105"/>
    </location>
</feature>
<dbReference type="HAMAP" id="MF_00661">
    <property type="entry name" value="DEAD_helicase_RhlB"/>
    <property type="match status" value="1"/>
</dbReference>
<dbReference type="GO" id="GO:0003724">
    <property type="term" value="F:RNA helicase activity"/>
    <property type="evidence" value="ECO:0007669"/>
    <property type="project" value="UniProtKB-UniRule"/>
</dbReference>
<keyword evidence="1 7" id="KW-0963">Cytoplasm</keyword>
<dbReference type="InterPro" id="IPR011545">
    <property type="entry name" value="DEAD/DEAH_box_helicase_dom"/>
</dbReference>
<comment type="catalytic activity">
    <reaction evidence="7">
        <text>ATP + H2O = ADP + phosphate + H(+)</text>
        <dbReference type="Rhea" id="RHEA:13065"/>
        <dbReference type="ChEBI" id="CHEBI:15377"/>
        <dbReference type="ChEBI" id="CHEBI:15378"/>
        <dbReference type="ChEBI" id="CHEBI:30616"/>
        <dbReference type="ChEBI" id="CHEBI:43474"/>
        <dbReference type="ChEBI" id="CHEBI:456216"/>
        <dbReference type="EC" id="3.6.4.13"/>
    </reaction>
</comment>
<dbReference type="InterPro" id="IPR027417">
    <property type="entry name" value="P-loop_NTPase"/>
</dbReference>
<evidence type="ECO:0000259" key="12">
    <source>
        <dbReference type="PROSITE" id="PS51195"/>
    </source>
</evidence>
<sequence length="544" mass="60050">MIGNFFRKITGGDRSADQNTSKASAKSRQGAGPGGGKSDTRSNASRNNSAAVKPASAGKASNRGQNAAKKSGGKDQHPHGGKRHHQRQKQSPKVEQAPWTLDDFKVPPMEGKTRFHDLGLPLELMHGIADLGFEYCSPIQAQSLPLTLNGHDMVGKAQTGTGKTAAFLLSTIDDLMKNPIEGERYAGEARALIIAPTRELVIQIADDAKLLTKYTDLKVHTLVGGMDYGKQQRHLQEDLVDILVATPGRLLDFCGNQDVYLDQVEVLIIDEADRMLDMGFIPQVKRIIRQTPKKTHRQTLLFSATFTDDVLTLADQWTEDPKRIEIEPESVATDTVTQHVYLSSTEEKYTLLYNILKQDNVDNLIVFANRRDECRRLHEKLERHGFAAGLLSGEIAQNRRVKTLDGFKSGQLKVLVATDVAGRGIHIDGISHVVNFTLPEEPEDYIHRIGRTGRAGKTGTSISFACEDDAFRLMPIQEMVGKHLRCEQPPEELLLETPAMGPRKKSADDDRDDRQRSGGQNRSRSGGRSGSGHSSGRRSSSPRR</sequence>
<feature type="compositionally biased region" description="Basic and acidic residues" evidence="9">
    <location>
        <begin position="505"/>
        <end position="516"/>
    </location>
</feature>
<evidence type="ECO:0000259" key="11">
    <source>
        <dbReference type="PROSITE" id="PS51194"/>
    </source>
</evidence>
<dbReference type="InterPro" id="IPR001650">
    <property type="entry name" value="Helicase_C-like"/>
</dbReference>
<evidence type="ECO:0000256" key="5">
    <source>
        <dbReference type="ARBA" id="ARBA00022840"/>
    </source>
</evidence>
<feature type="compositionally biased region" description="Basic residues" evidence="9">
    <location>
        <begin position="79"/>
        <end position="90"/>
    </location>
</feature>
<dbReference type="RefSeq" id="WP_167181253.1">
    <property type="nucleotide sequence ID" value="NZ_JAAONZ010000001.1"/>
</dbReference>
<dbReference type="Gene3D" id="3.40.50.300">
    <property type="entry name" value="P-loop containing nucleotide triphosphate hydrolases"/>
    <property type="match status" value="2"/>
</dbReference>
<dbReference type="InterPro" id="IPR044742">
    <property type="entry name" value="DEAD/DEAH_RhlB"/>
</dbReference>
<dbReference type="PANTHER" id="PTHR47959">
    <property type="entry name" value="ATP-DEPENDENT RNA HELICASE RHLE-RELATED"/>
    <property type="match status" value="1"/>
</dbReference>
<dbReference type="SMART" id="SM00490">
    <property type="entry name" value="HELICc"/>
    <property type="match status" value="1"/>
</dbReference>
<feature type="domain" description="Helicase C-terminal" evidence="11">
    <location>
        <begin position="348"/>
        <end position="496"/>
    </location>
</feature>
<dbReference type="CDD" id="cd18787">
    <property type="entry name" value="SF2_C_DEAD"/>
    <property type="match status" value="1"/>
</dbReference>
<evidence type="ECO:0000256" key="4">
    <source>
        <dbReference type="ARBA" id="ARBA00022806"/>
    </source>
</evidence>
<dbReference type="InterPro" id="IPR023554">
    <property type="entry name" value="RNA_helicase_ATP-dep_RhlB"/>
</dbReference>
<dbReference type="PROSITE" id="PS51195">
    <property type="entry name" value="Q_MOTIF"/>
    <property type="match status" value="1"/>
</dbReference>
<keyword evidence="6 7" id="KW-0694">RNA-binding</keyword>
<dbReference type="GO" id="GO:0016787">
    <property type="term" value="F:hydrolase activity"/>
    <property type="evidence" value="ECO:0007669"/>
    <property type="project" value="UniProtKB-KW"/>
</dbReference>
<keyword evidence="2 7" id="KW-0547">Nucleotide-binding</keyword>
<evidence type="ECO:0000256" key="3">
    <source>
        <dbReference type="ARBA" id="ARBA00022801"/>
    </source>
</evidence>
<dbReference type="InterPro" id="IPR000629">
    <property type="entry name" value="RNA-helicase_DEAD-box_CS"/>
</dbReference>
<evidence type="ECO:0000256" key="2">
    <source>
        <dbReference type="ARBA" id="ARBA00022741"/>
    </source>
</evidence>
<feature type="domain" description="Helicase ATP-binding" evidence="10">
    <location>
        <begin position="144"/>
        <end position="324"/>
    </location>
</feature>
<dbReference type="PANTHER" id="PTHR47959:SF10">
    <property type="entry name" value="ATP-DEPENDENT RNA HELICASE RHLB"/>
    <property type="match status" value="1"/>
</dbReference>
<dbReference type="EMBL" id="JAAONZ010000001">
    <property type="protein sequence ID" value="NHO64343.1"/>
    <property type="molecule type" value="Genomic_DNA"/>
</dbReference>
<proteinExistence type="inferred from homology"/>
<dbReference type="GO" id="GO:0003723">
    <property type="term" value="F:RNA binding"/>
    <property type="evidence" value="ECO:0007669"/>
    <property type="project" value="UniProtKB-UniRule"/>
</dbReference>
<dbReference type="InterPro" id="IPR014014">
    <property type="entry name" value="RNA_helicase_DEAD_Q_motif"/>
</dbReference>
<gene>
    <name evidence="7 13" type="primary">rhlB</name>
    <name evidence="13" type="ORF">G8770_02120</name>
</gene>
<dbReference type="PROSITE" id="PS51192">
    <property type="entry name" value="HELICASE_ATP_BIND_1"/>
    <property type="match status" value="1"/>
</dbReference>
<comment type="caution">
    <text evidence="13">The sequence shown here is derived from an EMBL/GenBank/DDBJ whole genome shotgun (WGS) entry which is preliminary data.</text>
</comment>
<reference evidence="13" key="1">
    <citation type="submission" date="2020-03" db="EMBL/GenBank/DDBJ databases">
        <authorList>
            <person name="Guo F."/>
        </authorList>
    </citation>
    <scope>NUCLEOTIDE SEQUENCE</scope>
    <source>
        <strain evidence="13">JCM 30134</strain>
    </source>
</reference>
<comment type="similarity">
    <text evidence="7">Belongs to the DEAD box helicase family. RhlB subfamily.</text>
</comment>
<dbReference type="SUPFAM" id="SSF52540">
    <property type="entry name" value="P-loop containing nucleoside triphosphate hydrolases"/>
    <property type="match status" value="1"/>
</dbReference>
<feature type="compositionally biased region" description="Low complexity" evidence="9">
    <location>
        <begin position="517"/>
        <end position="544"/>
    </location>
</feature>
<accession>A0A9E5MLE3</accession>
<organism evidence="13 14">
    <name type="scientific">Pseudomaricurvus hydrocarbonicus</name>
    <dbReference type="NCBI Taxonomy" id="1470433"/>
    <lineage>
        <taxon>Bacteria</taxon>
        <taxon>Pseudomonadati</taxon>
        <taxon>Pseudomonadota</taxon>
        <taxon>Gammaproteobacteria</taxon>
        <taxon>Cellvibrionales</taxon>
        <taxon>Cellvibrionaceae</taxon>
        <taxon>Pseudomaricurvus</taxon>
    </lineage>
</organism>
<dbReference type="PROSITE" id="PS51194">
    <property type="entry name" value="HELICASE_CTER"/>
    <property type="match status" value="1"/>
</dbReference>
<dbReference type="GO" id="GO:0005829">
    <property type="term" value="C:cytosol"/>
    <property type="evidence" value="ECO:0007669"/>
    <property type="project" value="TreeGrafter"/>
</dbReference>
<dbReference type="SMART" id="SM00487">
    <property type="entry name" value="DEXDc"/>
    <property type="match status" value="1"/>
</dbReference>
<dbReference type="InterPro" id="IPR014001">
    <property type="entry name" value="Helicase_ATP-bd"/>
</dbReference>
<evidence type="ECO:0000256" key="7">
    <source>
        <dbReference type="HAMAP-Rule" id="MF_00661"/>
    </source>
</evidence>
<comment type="function">
    <text evidence="7">DEAD-box RNA helicase involved in RNA degradation. Has RNA-dependent ATPase activity and unwinds double-stranded RNA.</text>
</comment>
<dbReference type="GO" id="GO:0005524">
    <property type="term" value="F:ATP binding"/>
    <property type="evidence" value="ECO:0007669"/>
    <property type="project" value="UniProtKB-UniRule"/>
</dbReference>
<dbReference type="Pfam" id="PF00271">
    <property type="entry name" value="Helicase_C"/>
    <property type="match status" value="1"/>
</dbReference>
<evidence type="ECO:0000259" key="10">
    <source>
        <dbReference type="PROSITE" id="PS51192"/>
    </source>
</evidence>
<feature type="region of interest" description="Disordered" evidence="9">
    <location>
        <begin position="491"/>
        <end position="544"/>
    </location>
</feature>
<keyword evidence="14" id="KW-1185">Reference proteome</keyword>